<dbReference type="Proteomes" id="UP001208651">
    <property type="component" value="Unassembled WGS sequence"/>
</dbReference>
<reference evidence="2" key="1">
    <citation type="submission" date="2022-01" db="EMBL/GenBank/DDBJ databases">
        <title>Comparison of Fish pathogen Aeromonas spp.</title>
        <authorList>
            <person name="Dubey S."/>
            <person name="Sorum H."/>
            <person name="Munangandu H.M."/>
        </authorList>
    </citation>
    <scope>NUCLEOTIDE SEQUENCE</scope>
    <source>
        <strain evidence="2">SD/21-15</strain>
    </source>
</reference>
<dbReference type="PANTHER" id="PTHR37812">
    <property type="entry name" value="MU-LIKE PROPHAGE FLUMU PROTEIN C"/>
    <property type="match status" value="1"/>
</dbReference>
<dbReference type="EMBL" id="JAJVCY010000001">
    <property type="protein sequence ID" value="MCV3286709.1"/>
    <property type="molecule type" value="Genomic_DNA"/>
</dbReference>
<dbReference type="AlphaFoldDB" id="A0AAW5RJ48"/>
<feature type="domain" description="Mor transcription activator" evidence="1">
    <location>
        <begin position="27"/>
        <end position="119"/>
    </location>
</feature>
<sequence length="134" mass="15628">MKVDYAEILSDPGMFEAFKRSSYQERNEVLSHIYETLKKCLIERNVFNEKLHASLFIGLCEAFGGQQIYVPKGRHLFKILDELVIYREFNGNNKNELAVKYKIGTKTIDIIVARQRKFQKMARDSLEGIGIRHD</sequence>
<dbReference type="InterPro" id="IPR009057">
    <property type="entry name" value="Homeodomain-like_sf"/>
</dbReference>
<name>A0AAW5RJ48_AERME</name>
<dbReference type="PANTHER" id="PTHR37812:SF1">
    <property type="entry name" value="MU-LIKE PROPHAGE FLUMU PROTEIN C"/>
    <property type="match status" value="1"/>
</dbReference>
<dbReference type="Pfam" id="PF08765">
    <property type="entry name" value="Mor"/>
    <property type="match status" value="1"/>
</dbReference>
<dbReference type="InterPro" id="IPR014875">
    <property type="entry name" value="Mor_transcription_activator"/>
</dbReference>
<evidence type="ECO:0000313" key="2">
    <source>
        <dbReference type="EMBL" id="MCV3286709.1"/>
    </source>
</evidence>
<proteinExistence type="predicted"/>
<protein>
    <recommendedName>
        <fullName evidence="1">Mor transcription activator domain-containing protein</fullName>
    </recommendedName>
</protein>
<dbReference type="SUPFAM" id="SSF46689">
    <property type="entry name" value="Homeodomain-like"/>
    <property type="match status" value="1"/>
</dbReference>
<dbReference type="Gene3D" id="1.10.10.60">
    <property type="entry name" value="Homeodomain-like"/>
    <property type="match status" value="1"/>
</dbReference>
<evidence type="ECO:0000313" key="3">
    <source>
        <dbReference type="Proteomes" id="UP001208651"/>
    </source>
</evidence>
<evidence type="ECO:0000259" key="1">
    <source>
        <dbReference type="Pfam" id="PF08765"/>
    </source>
</evidence>
<organism evidence="2 3">
    <name type="scientific">Aeromonas media</name>
    <dbReference type="NCBI Taxonomy" id="651"/>
    <lineage>
        <taxon>Bacteria</taxon>
        <taxon>Pseudomonadati</taxon>
        <taxon>Pseudomonadota</taxon>
        <taxon>Gammaproteobacteria</taxon>
        <taxon>Aeromonadales</taxon>
        <taxon>Aeromonadaceae</taxon>
        <taxon>Aeromonas</taxon>
    </lineage>
</organism>
<dbReference type="InterPro" id="IPR052411">
    <property type="entry name" value="c-mor_Regulatory_Protein"/>
</dbReference>
<accession>A0AAW5RJ48</accession>
<dbReference type="RefSeq" id="WP_263684361.1">
    <property type="nucleotide sequence ID" value="NZ_JAJVCY010000001.1"/>
</dbReference>
<gene>
    <name evidence="2" type="ORF">LZT28_00345</name>
</gene>
<comment type="caution">
    <text evidence="2">The sequence shown here is derived from an EMBL/GenBank/DDBJ whole genome shotgun (WGS) entry which is preliminary data.</text>
</comment>